<dbReference type="PRINTS" id="PR00398">
    <property type="entry name" value="STRDHORMONER"/>
</dbReference>
<dbReference type="SUPFAM" id="SSF48508">
    <property type="entry name" value="Nuclear receptor ligand-binding domain"/>
    <property type="match status" value="1"/>
</dbReference>
<evidence type="ECO:0000259" key="5">
    <source>
        <dbReference type="PROSITE" id="PS51843"/>
    </source>
</evidence>
<dbReference type="STRING" id="225164.V4AFY5"/>
<dbReference type="CTD" id="20246538"/>
<dbReference type="HOGENOM" id="CLU_818778_0_0_1"/>
<keyword evidence="2" id="KW-0804">Transcription</keyword>
<dbReference type="PANTHER" id="PTHR24083">
    <property type="entry name" value="NUCLEAR HORMONE RECEPTOR"/>
    <property type="match status" value="1"/>
</dbReference>
<evidence type="ECO:0000256" key="3">
    <source>
        <dbReference type="ARBA" id="ARBA00023170"/>
    </source>
</evidence>
<dbReference type="SMART" id="SM00430">
    <property type="entry name" value="HOLI"/>
    <property type="match status" value="1"/>
</dbReference>
<feature type="region of interest" description="Disordered" evidence="4">
    <location>
        <begin position="1"/>
        <end position="30"/>
    </location>
</feature>
<evidence type="ECO:0000256" key="2">
    <source>
        <dbReference type="ARBA" id="ARBA00023163"/>
    </source>
</evidence>
<dbReference type="InterPro" id="IPR001723">
    <property type="entry name" value="Nuclear_hrmn_rcpt"/>
</dbReference>
<dbReference type="RefSeq" id="XP_009053659.1">
    <property type="nucleotide sequence ID" value="XM_009055411.1"/>
</dbReference>
<feature type="region of interest" description="Disordered" evidence="4">
    <location>
        <begin position="49"/>
        <end position="72"/>
    </location>
</feature>
<dbReference type="InterPro" id="IPR035500">
    <property type="entry name" value="NHR-like_dom_sf"/>
</dbReference>
<dbReference type="EMBL" id="KB201611">
    <property type="protein sequence ID" value="ESO95817.1"/>
    <property type="molecule type" value="Genomic_DNA"/>
</dbReference>
<dbReference type="InterPro" id="IPR048246">
    <property type="entry name" value="NR2C1/2-like_LBD"/>
</dbReference>
<organism evidence="6 7">
    <name type="scientific">Lottia gigantea</name>
    <name type="common">Giant owl limpet</name>
    <dbReference type="NCBI Taxonomy" id="225164"/>
    <lineage>
        <taxon>Eukaryota</taxon>
        <taxon>Metazoa</taxon>
        <taxon>Spiralia</taxon>
        <taxon>Lophotrochozoa</taxon>
        <taxon>Mollusca</taxon>
        <taxon>Gastropoda</taxon>
        <taxon>Patellogastropoda</taxon>
        <taxon>Lottioidea</taxon>
        <taxon>Lottiidae</taxon>
        <taxon>Lottia</taxon>
    </lineage>
</organism>
<keyword evidence="3" id="KW-0675">Receptor</keyword>
<dbReference type="Proteomes" id="UP000030746">
    <property type="component" value="Unassembled WGS sequence"/>
</dbReference>
<dbReference type="PROSITE" id="PS51843">
    <property type="entry name" value="NR_LBD"/>
    <property type="match status" value="1"/>
</dbReference>
<gene>
    <name evidence="6" type="ORF">LOTGIDRAFT_214907</name>
</gene>
<dbReference type="CDD" id="cd06952">
    <property type="entry name" value="NR_LBD_TR2_like"/>
    <property type="match status" value="1"/>
</dbReference>
<evidence type="ECO:0000313" key="6">
    <source>
        <dbReference type="EMBL" id="ESO95817.1"/>
    </source>
</evidence>
<dbReference type="InterPro" id="IPR000536">
    <property type="entry name" value="Nucl_hrmn_rcpt_lig-bd"/>
</dbReference>
<dbReference type="OrthoDB" id="10024684at2759"/>
<accession>V4AFY5</accession>
<dbReference type="Pfam" id="PF00104">
    <property type="entry name" value="Hormone_recep"/>
    <property type="match status" value="1"/>
</dbReference>
<sequence length="383" mass="41962">MEQKEGDPNVLGLNNLGESGITVLPSEQTSTETTADTVARAFDTLAKAIQPNSGQQTSSSTLDQSTLSDSMDHSGVDSIDNSYVIDFEGPVLTDVNYQFNLTTPSPMPAYLNVHFVCESASRLLFLSMHWTRSINAFQMINPDLQTTLVRACWSELFTLGLAQCSNVMCLPTLLAAILNHLQSNSSQDKNGSDRVKVTIEHILRLQDYITAMQNLQPSTAEYAYLKALVLFQPDNPNIINKKQVEKLQEKVEKEFVQYSSSVNTSAAERICQLLLRLQPLKAFNPNIMEELFFSGLIGNVQIDSIIPYILRMETAEYNLQMTGGGIFGQVPSSTQNSDFPTSTGHSVNGVPSTGNSLISSDFSVSLNTSQMTSVPAQGYVTTS</sequence>
<protein>
    <recommendedName>
        <fullName evidence="5">NR LBD domain-containing protein</fullName>
    </recommendedName>
</protein>
<feature type="compositionally biased region" description="Low complexity" evidence="4">
    <location>
        <begin position="55"/>
        <end position="69"/>
    </location>
</feature>
<dbReference type="Gene3D" id="1.10.565.10">
    <property type="entry name" value="Retinoid X Receptor"/>
    <property type="match status" value="1"/>
</dbReference>
<dbReference type="FunFam" id="1.10.565.10:FF:000041">
    <property type="entry name" value="Nuclear hormone receptor HR78"/>
    <property type="match status" value="1"/>
</dbReference>
<keyword evidence="1" id="KW-0805">Transcription regulation</keyword>
<evidence type="ECO:0000256" key="4">
    <source>
        <dbReference type="SAM" id="MobiDB-lite"/>
    </source>
</evidence>
<evidence type="ECO:0000256" key="1">
    <source>
        <dbReference type="ARBA" id="ARBA00023015"/>
    </source>
</evidence>
<feature type="region of interest" description="Disordered" evidence="4">
    <location>
        <begin position="330"/>
        <end position="350"/>
    </location>
</feature>
<dbReference type="KEGG" id="lgi:LOTGIDRAFT_214907"/>
<dbReference type="GeneID" id="20246538"/>
<keyword evidence="7" id="KW-1185">Reference proteome</keyword>
<dbReference type="InterPro" id="IPR050274">
    <property type="entry name" value="Nuclear_hormone_rcpt_NR2"/>
</dbReference>
<dbReference type="OMA" id="VELHEYM"/>
<name>V4AFY5_LOTGI</name>
<reference evidence="6 7" key="1">
    <citation type="journal article" date="2013" name="Nature">
        <title>Insights into bilaterian evolution from three spiralian genomes.</title>
        <authorList>
            <person name="Simakov O."/>
            <person name="Marletaz F."/>
            <person name="Cho S.J."/>
            <person name="Edsinger-Gonzales E."/>
            <person name="Havlak P."/>
            <person name="Hellsten U."/>
            <person name="Kuo D.H."/>
            <person name="Larsson T."/>
            <person name="Lv J."/>
            <person name="Arendt D."/>
            <person name="Savage R."/>
            <person name="Osoegawa K."/>
            <person name="de Jong P."/>
            <person name="Grimwood J."/>
            <person name="Chapman J.A."/>
            <person name="Shapiro H."/>
            <person name="Aerts A."/>
            <person name="Otillar R.P."/>
            <person name="Terry A.Y."/>
            <person name="Boore J.L."/>
            <person name="Grigoriev I.V."/>
            <person name="Lindberg D.R."/>
            <person name="Seaver E.C."/>
            <person name="Weisblat D.A."/>
            <person name="Putnam N.H."/>
            <person name="Rokhsar D.S."/>
        </authorList>
    </citation>
    <scope>NUCLEOTIDE SEQUENCE [LARGE SCALE GENOMIC DNA]</scope>
</reference>
<dbReference type="AlphaFoldDB" id="V4AFY5"/>
<feature type="domain" description="NR LBD" evidence="5">
    <location>
        <begin position="71"/>
        <end position="313"/>
    </location>
</feature>
<proteinExistence type="predicted"/>
<evidence type="ECO:0000313" key="7">
    <source>
        <dbReference type="Proteomes" id="UP000030746"/>
    </source>
</evidence>